<dbReference type="AlphaFoldDB" id="D3BIP0"/>
<dbReference type="EMBL" id="ADBJ01000037">
    <property type="protein sequence ID" value="EFA78664.1"/>
    <property type="molecule type" value="Genomic_DNA"/>
</dbReference>
<name>D3BIP0_HETP5</name>
<reference evidence="1 2" key="1">
    <citation type="journal article" date="2011" name="Genome Res.">
        <title>Phylogeny-wide analysis of social amoeba genomes highlights ancient origins for complex intercellular communication.</title>
        <authorList>
            <person name="Heidel A.J."/>
            <person name="Lawal H.M."/>
            <person name="Felder M."/>
            <person name="Schilde C."/>
            <person name="Helps N.R."/>
            <person name="Tunggal B."/>
            <person name="Rivero F."/>
            <person name="John U."/>
            <person name="Schleicher M."/>
            <person name="Eichinger L."/>
            <person name="Platzer M."/>
            <person name="Noegel A.A."/>
            <person name="Schaap P."/>
            <person name="Gloeckner G."/>
        </authorList>
    </citation>
    <scope>NUCLEOTIDE SEQUENCE [LARGE SCALE GENOMIC DNA]</scope>
    <source>
        <strain evidence="2">ATCC 26659 / Pp 5 / PN500</strain>
    </source>
</reference>
<sequence>MVVLDWRYGHLLVQTYQHKQLRVGTQLPTESSTTSTKTGTTVNLSPLSYMLT</sequence>
<dbReference type="InParanoid" id="D3BIP0"/>
<dbReference type="RefSeq" id="XP_020430788.1">
    <property type="nucleotide sequence ID" value="XM_020578949.1"/>
</dbReference>
<proteinExistence type="predicted"/>
<protein>
    <submittedName>
        <fullName evidence="1">Uncharacterized protein</fullName>
    </submittedName>
</protein>
<dbReference type="GeneID" id="31363601"/>
<comment type="caution">
    <text evidence="1">The sequence shown here is derived from an EMBL/GenBank/DDBJ whole genome shotgun (WGS) entry which is preliminary data.</text>
</comment>
<evidence type="ECO:0000313" key="2">
    <source>
        <dbReference type="Proteomes" id="UP000001396"/>
    </source>
</evidence>
<dbReference type="Proteomes" id="UP000001396">
    <property type="component" value="Unassembled WGS sequence"/>
</dbReference>
<evidence type="ECO:0000313" key="1">
    <source>
        <dbReference type="EMBL" id="EFA78664.1"/>
    </source>
</evidence>
<accession>D3BIP0</accession>
<organism evidence="1 2">
    <name type="scientific">Heterostelium pallidum (strain ATCC 26659 / Pp 5 / PN500)</name>
    <name type="common">Cellular slime mold</name>
    <name type="synonym">Polysphondylium pallidum</name>
    <dbReference type="NCBI Taxonomy" id="670386"/>
    <lineage>
        <taxon>Eukaryota</taxon>
        <taxon>Amoebozoa</taxon>
        <taxon>Evosea</taxon>
        <taxon>Eumycetozoa</taxon>
        <taxon>Dictyostelia</taxon>
        <taxon>Acytosteliales</taxon>
        <taxon>Acytosteliaceae</taxon>
        <taxon>Heterostelium</taxon>
    </lineage>
</organism>
<gene>
    <name evidence="1" type="ORF">PPL_08121</name>
</gene>
<keyword evidence="2" id="KW-1185">Reference proteome</keyword>